<dbReference type="InterPro" id="IPR029055">
    <property type="entry name" value="Ntn_hydrolases_N"/>
</dbReference>
<evidence type="ECO:0000256" key="4">
    <source>
        <dbReference type="ARBA" id="ARBA00022670"/>
    </source>
</evidence>
<dbReference type="CDD" id="cd01913">
    <property type="entry name" value="protease_HslV"/>
    <property type="match status" value="1"/>
</dbReference>
<dbReference type="InterPro" id="IPR023333">
    <property type="entry name" value="Proteasome_suB-type"/>
</dbReference>
<keyword evidence="6 8" id="KW-0378">Hydrolase</keyword>
<keyword evidence="5 8" id="KW-0479">Metal-binding</keyword>
<proteinExistence type="inferred from homology"/>
<dbReference type="NCBIfam" id="NF003964">
    <property type="entry name" value="PRK05456.1"/>
    <property type="match status" value="1"/>
</dbReference>
<evidence type="ECO:0000256" key="2">
    <source>
        <dbReference type="ARBA" id="ARBA00006053"/>
    </source>
</evidence>
<organism evidence="9 10">
    <name type="scientific">SAR324 cluster bacterium</name>
    <dbReference type="NCBI Taxonomy" id="2024889"/>
    <lineage>
        <taxon>Bacteria</taxon>
        <taxon>Deltaproteobacteria</taxon>
        <taxon>SAR324 cluster</taxon>
    </lineage>
</organism>
<dbReference type="Pfam" id="PF00227">
    <property type="entry name" value="Proteasome"/>
    <property type="match status" value="1"/>
</dbReference>
<dbReference type="AlphaFoldDB" id="A0A7X9IKA8"/>
<evidence type="ECO:0000256" key="1">
    <source>
        <dbReference type="ARBA" id="ARBA00004496"/>
    </source>
</evidence>
<evidence type="ECO:0000256" key="8">
    <source>
        <dbReference type="HAMAP-Rule" id="MF_00248"/>
    </source>
</evidence>
<dbReference type="GO" id="GO:0051603">
    <property type="term" value="P:proteolysis involved in protein catabolic process"/>
    <property type="evidence" value="ECO:0007669"/>
    <property type="project" value="InterPro"/>
</dbReference>
<comment type="subcellular location">
    <subcellularLocation>
        <location evidence="1 8">Cytoplasm</location>
    </subcellularLocation>
</comment>
<dbReference type="Proteomes" id="UP000524246">
    <property type="component" value="Unassembled WGS sequence"/>
</dbReference>
<dbReference type="GO" id="GO:0004298">
    <property type="term" value="F:threonine-type endopeptidase activity"/>
    <property type="evidence" value="ECO:0007669"/>
    <property type="project" value="UniProtKB-KW"/>
</dbReference>
<evidence type="ECO:0000256" key="3">
    <source>
        <dbReference type="ARBA" id="ARBA00022490"/>
    </source>
</evidence>
<sequence length="182" mass="19734">MTGLQIHSTTILALQYKGKTVFAGDGQVTINNTIMKHGAVKIRKLQEASVLTGFAGSAADSFTLFERFEKKLKEYNGQLGRAAVELAKDWRTDKYLRRLEAMLIVGDQKQMYLLSGVGDVIQPDDGVLAIGSGGNFALAAARALIKEGRPDLSAREIAEVAMHIAADICPFTNSHIIVEELA</sequence>
<dbReference type="InterPro" id="IPR022281">
    <property type="entry name" value="ATP-dep_Prtase_HsIV_su"/>
</dbReference>
<feature type="binding site" evidence="8">
    <location>
        <position position="169"/>
    </location>
    <ligand>
        <name>Na(+)</name>
        <dbReference type="ChEBI" id="CHEBI:29101"/>
    </ligand>
</feature>
<dbReference type="InterPro" id="IPR001353">
    <property type="entry name" value="Proteasome_sua/b"/>
</dbReference>
<keyword evidence="8" id="KW-0888">Threonine protease</keyword>
<keyword evidence="7 8" id="KW-0915">Sodium</keyword>
<reference evidence="9 10" key="1">
    <citation type="journal article" date="2020" name="Biotechnol. Biofuels">
        <title>New insights from the biogas microbiome by comprehensive genome-resolved metagenomics of nearly 1600 species originating from multiple anaerobic digesters.</title>
        <authorList>
            <person name="Campanaro S."/>
            <person name="Treu L."/>
            <person name="Rodriguez-R L.M."/>
            <person name="Kovalovszki A."/>
            <person name="Ziels R.M."/>
            <person name="Maus I."/>
            <person name="Zhu X."/>
            <person name="Kougias P.G."/>
            <person name="Basile A."/>
            <person name="Luo G."/>
            <person name="Schluter A."/>
            <person name="Konstantinidis K.T."/>
            <person name="Angelidaki I."/>
        </authorList>
    </citation>
    <scope>NUCLEOTIDE SEQUENCE [LARGE SCALE GENOMIC DNA]</scope>
    <source>
        <strain evidence="9">AS27yjCOA_65</strain>
    </source>
</reference>
<comment type="catalytic activity">
    <reaction evidence="8">
        <text>ATP-dependent cleavage of peptide bonds with broad specificity.</text>
        <dbReference type="EC" id="3.4.25.2"/>
    </reaction>
</comment>
<dbReference type="GO" id="GO:0009376">
    <property type="term" value="C:HslUV protease complex"/>
    <property type="evidence" value="ECO:0007669"/>
    <property type="project" value="UniProtKB-UniRule"/>
</dbReference>
<feature type="active site" evidence="8">
    <location>
        <position position="9"/>
    </location>
</feature>
<dbReference type="PANTHER" id="PTHR32194">
    <property type="entry name" value="METALLOPROTEASE TLDD"/>
    <property type="match status" value="1"/>
</dbReference>
<dbReference type="EC" id="3.4.25.2" evidence="8"/>
<dbReference type="HAMAP" id="MF_00248">
    <property type="entry name" value="HslV"/>
    <property type="match status" value="1"/>
</dbReference>
<dbReference type="PIRSF" id="PIRSF039093">
    <property type="entry name" value="HslV"/>
    <property type="match status" value="1"/>
</dbReference>
<feature type="binding site" evidence="8">
    <location>
        <position position="172"/>
    </location>
    <ligand>
        <name>Na(+)</name>
        <dbReference type="ChEBI" id="CHEBI:29101"/>
    </ligand>
</feature>
<dbReference type="PANTHER" id="PTHR32194:SF0">
    <property type="entry name" value="ATP-DEPENDENT PROTEASE SUBUNIT HSLV"/>
    <property type="match status" value="1"/>
</dbReference>
<name>A0A7X9IKA8_9DELT</name>
<comment type="caution">
    <text evidence="9">The sequence shown here is derived from an EMBL/GenBank/DDBJ whole genome shotgun (WGS) entry which is preliminary data.</text>
</comment>
<keyword evidence="4 8" id="KW-0645">Protease</keyword>
<keyword evidence="8" id="KW-0021">Allosteric enzyme</keyword>
<dbReference type="NCBIfam" id="TIGR03692">
    <property type="entry name" value="ATP_dep_HslV"/>
    <property type="match status" value="1"/>
</dbReference>
<dbReference type="GO" id="GO:0005839">
    <property type="term" value="C:proteasome core complex"/>
    <property type="evidence" value="ECO:0007669"/>
    <property type="project" value="InterPro"/>
</dbReference>
<feature type="binding site" evidence="8">
    <location>
        <position position="166"/>
    </location>
    <ligand>
        <name>Na(+)</name>
        <dbReference type="ChEBI" id="CHEBI:29101"/>
    </ligand>
</feature>
<evidence type="ECO:0000313" key="9">
    <source>
        <dbReference type="EMBL" id="NMC62924.1"/>
    </source>
</evidence>
<protein>
    <recommendedName>
        <fullName evidence="8">ATP-dependent protease subunit HslV</fullName>
        <ecNumber evidence="8">3.4.25.2</ecNumber>
    </recommendedName>
</protein>
<gene>
    <name evidence="8 9" type="primary">hslV</name>
    <name evidence="9" type="ORF">GYA55_07115</name>
</gene>
<evidence type="ECO:0000256" key="7">
    <source>
        <dbReference type="ARBA" id="ARBA00023053"/>
    </source>
</evidence>
<dbReference type="GO" id="GO:0046872">
    <property type="term" value="F:metal ion binding"/>
    <property type="evidence" value="ECO:0007669"/>
    <property type="project" value="UniProtKB-KW"/>
</dbReference>
<dbReference type="SUPFAM" id="SSF56235">
    <property type="entry name" value="N-terminal nucleophile aminohydrolases (Ntn hydrolases)"/>
    <property type="match status" value="1"/>
</dbReference>
<comment type="function">
    <text evidence="8">Protease subunit of a proteasome-like degradation complex believed to be a general protein degrading machinery.</text>
</comment>
<dbReference type="Gene3D" id="3.60.20.10">
    <property type="entry name" value="Glutamine Phosphoribosylpyrophosphate, subunit 1, domain 1"/>
    <property type="match status" value="1"/>
</dbReference>
<evidence type="ECO:0000256" key="6">
    <source>
        <dbReference type="ARBA" id="ARBA00022801"/>
    </source>
</evidence>
<accession>A0A7X9IKA8</accession>
<comment type="similarity">
    <text evidence="2 8">Belongs to the peptidase T1B family. HslV subfamily.</text>
</comment>
<evidence type="ECO:0000256" key="5">
    <source>
        <dbReference type="ARBA" id="ARBA00022723"/>
    </source>
</evidence>
<keyword evidence="3 8" id="KW-0963">Cytoplasm</keyword>
<evidence type="ECO:0000313" key="10">
    <source>
        <dbReference type="Proteomes" id="UP000524246"/>
    </source>
</evidence>
<comment type="subunit">
    <text evidence="8">A double ring-shaped homohexamer of HslV is capped on each side by a ring-shaped HslU homohexamer. The assembly of the HslU/HslV complex is dependent on binding of ATP.</text>
</comment>
<comment type="activity regulation">
    <text evidence="8">Allosterically activated by HslU binding.</text>
</comment>
<dbReference type="EMBL" id="JAAZON010000312">
    <property type="protein sequence ID" value="NMC62924.1"/>
    <property type="molecule type" value="Genomic_DNA"/>
</dbReference>
<dbReference type="PROSITE" id="PS51476">
    <property type="entry name" value="PROTEASOME_BETA_2"/>
    <property type="match status" value="1"/>
</dbReference>